<keyword evidence="6" id="KW-1185">Reference proteome</keyword>
<dbReference type="GO" id="GO:0016787">
    <property type="term" value="F:hydrolase activity"/>
    <property type="evidence" value="ECO:0007669"/>
    <property type="project" value="UniProtKB-KW"/>
</dbReference>
<evidence type="ECO:0000313" key="6">
    <source>
        <dbReference type="Proteomes" id="UP000244940"/>
    </source>
</evidence>
<dbReference type="AlphaFoldDB" id="A0A2U2C3V0"/>
<dbReference type="PANTHER" id="PTHR48081">
    <property type="entry name" value="AB HYDROLASE SUPERFAMILY PROTEIN C4A8.06C"/>
    <property type="match status" value="1"/>
</dbReference>
<reference evidence="5 6" key="1">
    <citation type="submission" date="2018-05" db="EMBL/GenBank/DDBJ databases">
        <title>Pararhodobacter marina sp. nov., isolated from deep-sea water of the Indian Ocean.</title>
        <authorList>
            <person name="Lai Q.Sr."/>
            <person name="Liu X."/>
            <person name="Shao Z."/>
        </authorList>
    </citation>
    <scope>NUCLEOTIDE SEQUENCE [LARGE SCALE GENOMIC DNA]</scope>
    <source>
        <strain evidence="5 6">CIC4N-9</strain>
    </source>
</reference>
<evidence type="ECO:0000259" key="4">
    <source>
        <dbReference type="Pfam" id="PF07859"/>
    </source>
</evidence>
<protein>
    <submittedName>
        <fullName evidence="5">Alpha/beta hydrolase</fullName>
    </submittedName>
</protein>
<dbReference type="InterPro" id="IPR050300">
    <property type="entry name" value="GDXG_lipolytic_enzyme"/>
</dbReference>
<dbReference type="RefSeq" id="WP_109535399.1">
    <property type="nucleotide sequence ID" value="NZ_QEYD01000019.1"/>
</dbReference>
<keyword evidence="2 5" id="KW-0378">Hydrolase</keyword>
<dbReference type="Gene3D" id="3.40.50.1820">
    <property type="entry name" value="alpha/beta hydrolase"/>
    <property type="match status" value="1"/>
</dbReference>
<dbReference type="GeneID" id="94367476"/>
<comment type="caution">
    <text evidence="5">The sequence shown here is derived from an EMBL/GenBank/DDBJ whole genome shotgun (WGS) entry which is preliminary data.</text>
</comment>
<evidence type="ECO:0000256" key="2">
    <source>
        <dbReference type="ARBA" id="ARBA00022801"/>
    </source>
</evidence>
<feature type="domain" description="Alpha/beta hydrolase fold-3" evidence="4">
    <location>
        <begin position="72"/>
        <end position="258"/>
    </location>
</feature>
<name>A0A2U2C3V0_9RHOB</name>
<evidence type="ECO:0000256" key="3">
    <source>
        <dbReference type="PROSITE-ProRule" id="PRU10038"/>
    </source>
</evidence>
<evidence type="ECO:0000313" key="5">
    <source>
        <dbReference type="EMBL" id="PWE26566.1"/>
    </source>
</evidence>
<gene>
    <name evidence="5" type="ORF">C4N9_21505</name>
</gene>
<dbReference type="InterPro" id="IPR033140">
    <property type="entry name" value="Lipase_GDXG_put_SER_AS"/>
</dbReference>
<dbReference type="InterPro" id="IPR029058">
    <property type="entry name" value="AB_hydrolase_fold"/>
</dbReference>
<sequence>MSWQAQVIRALAHRVSRPALRRQRDPLAARARFERFARRSLRVPPGTLDLPGRAGGVPGLWVSNRPDDSGVIVYFHGGAYLMGSPRTHLPLAAELARRTGARVFMPEYRLAPEHPFPAAFEDAEAAYDGLLALGHSPESLVLAGDSAGGGLALALLARLCARGLRPAGYVGFSPWTDLTLSGASLVTNASRDQLLPGHRLTEIRAMILGGATPQDAMDPRLSPLHAEFPAPPPVLIHAAQTEILRDDALRMRGRLPRAEIRLAGDLPHVWPMLFNWLPEARDTLDDTARFIRRVLAPEAGS</sequence>
<evidence type="ECO:0000256" key="1">
    <source>
        <dbReference type="ARBA" id="ARBA00010515"/>
    </source>
</evidence>
<organism evidence="5 6">
    <name type="scientific">Pararhodobacter marinus</name>
    <dbReference type="NCBI Taxonomy" id="2184063"/>
    <lineage>
        <taxon>Bacteria</taxon>
        <taxon>Pseudomonadati</taxon>
        <taxon>Pseudomonadota</taxon>
        <taxon>Alphaproteobacteria</taxon>
        <taxon>Rhodobacterales</taxon>
        <taxon>Paracoccaceae</taxon>
        <taxon>Pararhodobacter</taxon>
    </lineage>
</organism>
<dbReference type="SUPFAM" id="SSF53474">
    <property type="entry name" value="alpha/beta-Hydrolases"/>
    <property type="match status" value="1"/>
</dbReference>
<dbReference type="PANTHER" id="PTHR48081:SF8">
    <property type="entry name" value="ALPHA_BETA HYDROLASE FOLD-3 DOMAIN-CONTAINING PROTEIN-RELATED"/>
    <property type="match status" value="1"/>
</dbReference>
<comment type="similarity">
    <text evidence="1">Belongs to the 'GDXG' lipolytic enzyme family.</text>
</comment>
<dbReference type="EMBL" id="QEYD01000019">
    <property type="protein sequence ID" value="PWE26566.1"/>
    <property type="molecule type" value="Genomic_DNA"/>
</dbReference>
<dbReference type="InterPro" id="IPR002168">
    <property type="entry name" value="Lipase_GDXG_HIS_AS"/>
</dbReference>
<dbReference type="PROSITE" id="PS01173">
    <property type="entry name" value="LIPASE_GDXG_HIS"/>
    <property type="match status" value="1"/>
</dbReference>
<accession>A0A2U2C3V0</accession>
<dbReference type="PROSITE" id="PS01174">
    <property type="entry name" value="LIPASE_GDXG_SER"/>
    <property type="match status" value="1"/>
</dbReference>
<proteinExistence type="inferred from homology"/>
<dbReference type="InterPro" id="IPR013094">
    <property type="entry name" value="AB_hydrolase_3"/>
</dbReference>
<feature type="active site" evidence="3">
    <location>
        <position position="146"/>
    </location>
</feature>
<dbReference type="Proteomes" id="UP000244940">
    <property type="component" value="Unassembled WGS sequence"/>
</dbReference>
<dbReference type="OrthoDB" id="9806180at2"/>
<dbReference type="Pfam" id="PF07859">
    <property type="entry name" value="Abhydrolase_3"/>
    <property type="match status" value="1"/>
</dbReference>